<dbReference type="Proteomes" id="UP000252187">
    <property type="component" value="Unassembled WGS sequence"/>
</dbReference>
<dbReference type="EMBL" id="QNTT01000070">
    <property type="protein sequence ID" value="RBA30663.1"/>
    <property type="molecule type" value="Genomic_DNA"/>
</dbReference>
<organism evidence="2 3">
    <name type="scientific">Dietzia maris</name>
    <dbReference type="NCBI Taxonomy" id="37915"/>
    <lineage>
        <taxon>Bacteria</taxon>
        <taxon>Bacillati</taxon>
        <taxon>Actinomycetota</taxon>
        <taxon>Actinomycetes</taxon>
        <taxon>Mycobacteriales</taxon>
        <taxon>Dietziaceae</taxon>
        <taxon>Dietzia</taxon>
    </lineage>
</organism>
<dbReference type="InterPro" id="IPR031493">
    <property type="entry name" value="Zinc_ribbon_15"/>
</dbReference>
<evidence type="ECO:0000313" key="2">
    <source>
        <dbReference type="EMBL" id="RBA30663.1"/>
    </source>
</evidence>
<proteinExistence type="predicted"/>
<evidence type="ECO:0000259" key="1">
    <source>
        <dbReference type="Pfam" id="PF17032"/>
    </source>
</evidence>
<dbReference type="Pfam" id="PF17032">
    <property type="entry name" value="Zn_ribbon_15"/>
    <property type="match status" value="1"/>
</dbReference>
<dbReference type="PANTHER" id="PTHR28139">
    <property type="entry name" value="UPF0768 PROTEIN YBL029C-A"/>
    <property type="match status" value="1"/>
</dbReference>
<feature type="domain" description="Zinc-ribbon 15" evidence="1">
    <location>
        <begin position="20"/>
        <end position="67"/>
    </location>
</feature>
<protein>
    <submittedName>
        <fullName evidence="2">Zinc-ribbon domain-containing protein</fullName>
    </submittedName>
</protein>
<accession>A0A365P6M2</accession>
<name>A0A365P6M2_9ACTN</name>
<dbReference type="PANTHER" id="PTHR28139:SF1">
    <property type="entry name" value="UPF0768 PROTEIN YBL029C-A"/>
    <property type="match status" value="1"/>
</dbReference>
<gene>
    <name evidence="2" type="ORF">DQ226_16410</name>
</gene>
<dbReference type="AlphaFoldDB" id="A0A365P6M2"/>
<reference evidence="2 3" key="1">
    <citation type="submission" date="2018-06" db="EMBL/GenBank/DDBJ databases">
        <title>Whole genome sequencing of four bacterial strains from South Shetland trench revealing bio-synthetic gene clusters.</title>
        <authorList>
            <person name="Abdel-Mageed W.M."/>
            <person name="Lehri B."/>
            <person name="Jarmusch S.A."/>
            <person name="Miranda K."/>
            <person name="Goodfellow M."/>
            <person name="Jaspars M."/>
            <person name="Karlyshev A.V."/>
        </authorList>
    </citation>
    <scope>NUCLEOTIDE SEQUENCE [LARGE SCALE GENOMIC DNA]</scope>
    <source>
        <strain evidence="2 3">SST1</strain>
    </source>
</reference>
<evidence type="ECO:0000313" key="3">
    <source>
        <dbReference type="Proteomes" id="UP000252187"/>
    </source>
</evidence>
<sequence>MFFIFGFTNSSRNLRLSQATCPNCGNVAAQRVDRRKRAFSLFFVPIIPLGSSYTATCTACGITTKIDRSRADGILSGTY</sequence>
<comment type="caution">
    <text evidence="2">The sequence shown here is derived from an EMBL/GenBank/DDBJ whole genome shotgun (WGS) entry which is preliminary data.</text>
</comment>